<dbReference type="EMBL" id="CP015243">
    <property type="protein sequence ID" value="ANF59414.1"/>
    <property type="molecule type" value="Genomic_DNA"/>
</dbReference>
<dbReference type="InterPro" id="IPR011042">
    <property type="entry name" value="6-blade_b-propeller_TolB-like"/>
</dbReference>
<evidence type="ECO:0000259" key="2">
    <source>
        <dbReference type="Pfam" id="PF08450"/>
    </source>
</evidence>
<gene>
    <name evidence="3" type="ORF">A5892_00950</name>
</gene>
<dbReference type="InterPro" id="IPR013658">
    <property type="entry name" value="SGL"/>
</dbReference>
<dbReference type="PANTHER" id="PTHR47572">
    <property type="entry name" value="LIPOPROTEIN-RELATED"/>
    <property type="match status" value="1"/>
</dbReference>
<evidence type="ECO:0000256" key="1">
    <source>
        <dbReference type="ARBA" id="ARBA00022801"/>
    </source>
</evidence>
<dbReference type="Proteomes" id="UP000077875">
    <property type="component" value="Chromosome"/>
</dbReference>
<dbReference type="AlphaFoldDB" id="A0A172YJL9"/>
<keyword evidence="1" id="KW-0378">Hydrolase</keyword>
<feature type="domain" description="SMP-30/Gluconolactonase/LRE-like region" evidence="2">
    <location>
        <begin position="47"/>
        <end position="306"/>
    </location>
</feature>
<reference evidence="3 4" key="1">
    <citation type="submission" date="2016-04" db="EMBL/GenBank/DDBJ databases">
        <title>Complete Genome Sequence of Halotalea alkalilenta IHB B 13600.</title>
        <authorList>
            <person name="Swarnkar M.K."/>
            <person name="Sharma A."/>
            <person name="Kaushal K."/>
            <person name="Soni R."/>
            <person name="Rana S."/>
            <person name="Singh A.K."/>
            <person name="Gulati A."/>
        </authorList>
    </citation>
    <scope>NUCLEOTIDE SEQUENCE [LARGE SCALE GENOMIC DNA]</scope>
    <source>
        <strain evidence="3 4">IHB B 13600</strain>
    </source>
</reference>
<dbReference type="PANTHER" id="PTHR47572:SF4">
    <property type="entry name" value="LACTONASE DRP35"/>
    <property type="match status" value="1"/>
</dbReference>
<dbReference type="Pfam" id="PF08450">
    <property type="entry name" value="SGL"/>
    <property type="match status" value="1"/>
</dbReference>
<dbReference type="InterPro" id="IPR051262">
    <property type="entry name" value="SMP-30/CGR1_Lactonase"/>
</dbReference>
<dbReference type="GO" id="GO:0016787">
    <property type="term" value="F:hydrolase activity"/>
    <property type="evidence" value="ECO:0007669"/>
    <property type="project" value="UniProtKB-KW"/>
</dbReference>
<sequence>MVAGLSPVVAEAAGERLEGRVIADDPAFHELVAEDAELVRLYSDARWSEGPLALPDGRLIWSDIENNRVLSWREDEGVDERWLRPAQFHNGHALDHQGRILAASHGKRAIERLEENGEWRVLVDLYGEQKLNSPNDLVVDRQGAIWFTDPTFGIDSPTEGYGGRAVQGGEYVYRFDPEDKSLTRLDTPAVQTPNGLAFSPDEGILYIADSRRSGADGEEPLQRIFAYDLGDDGSLVNERVFTEVSPGVPDGIKVDERGNVWSSSGSGVQVFAPDGRRLGRIELPEITANLAFAKEADGWKVYMTATSGLYRVDVETAAAGGD</sequence>
<proteinExistence type="predicted"/>
<dbReference type="SUPFAM" id="SSF63829">
    <property type="entry name" value="Calcium-dependent phosphotriesterase"/>
    <property type="match status" value="1"/>
</dbReference>
<accession>A0A172YJL9</accession>
<organism evidence="3 4">
    <name type="scientific">Halotalea alkalilenta</name>
    <dbReference type="NCBI Taxonomy" id="376489"/>
    <lineage>
        <taxon>Bacteria</taxon>
        <taxon>Pseudomonadati</taxon>
        <taxon>Pseudomonadota</taxon>
        <taxon>Gammaproteobacteria</taxon>
        <taxon>Oceanospirillales</taxon>
        <taxon>Halomonadaceae</taxon>
        <taxon>Halotalea</taxon>
    </lineage>
</organism>
<dbReference type="STRING" id="376489.A5892_00950"/>
<evidence type="ECO:0000313" key="4">
    <source>
        <dbReference type="Proteomes" id="UP000077875"/>
    </source>
</evidence>
<dbReference type="Gene3D" id="2.120.10.30">
    <property type="entry name" value="TolB, C-terminal domain"/>
    <property type="match status" value="1"/>
</dbReference>
<dbReference type="KEGG" id="haa:A5892_00950"/>
<keyword evidence="4" id="KW-1185">Reference proteome</keyword>
<protein>
    <submittedName>
        <fullName evidence="3">Gluconolactonase</fullName>
    </submittedName>
</protein>
<evidence type="ECO:0000313" key="3">
    <source>
        <dbReference type="EMBL" id="ANF59414.1"/>
    </source>
</evidence>
<name>A0A172YJL9_9GAMM</name>